<evidence type="ECO:0000313" key="1">
    <source>
        <dbReference type="EMBL" id="TCS78885.1"/>
    </source>
</evidence>
<organism evidence="1 2">
    <name type="scientific">Muricomes intestini</name>
    <dbReference type="NCBI Taxonomy" id="1796634"/>
    <lineage>
        <taxon>Bacteria</taxon>
        <taxon>Bacillati</taxon>
        <taxon>Bacillota</taxon>
        <taxon>Clostridia</taxon>
        <taxon>Lachnospirales</taxon>
        <taxon>Lachnospiraceae</taxon>
        <taxon>Muricomes</taxon>
    </lineage>
</organism>
<gene>
    <name evidence="1" type="ORF">EDD59_11099</name>
</gene>
<accession>A0A4R3K7R3</accession>
<proteinExistence type="predicted"/>
<comment type="caution">
    <text evidence="1">The sequence shown here is derived from an EMBL/GenBank/DDBJ whole genome shotgun (WGS) entry which is preliminary data.</text>
</comment>
<reference evidence="1 2" key="1">
    <citation type="submission" date="2019-03" db="EMBL/GenBank/DDBJ databases">
        <title>Genomic Encyclopedia of Type Strains, Phase IV (KMG-IV): sequencing the most valuable type-strain genomes for metagenomic binning, comparative biology and taxonomic classification.</title>
        <authorList>
            <person name="Goeker M."/>
        </authorList>
    </citation>
    <scope>NUCLEOTIDE SEQUENCE [LARGE SCALE GENOMIC DNA]</scope>
    <source>
        <strain evidence="1 2">DSM 29489</strain>
    </source>
</reference>
<sequence length="56" mass="6593">MKNTSRTGRQKYFSADRRCKDCVYNGGKRRGECICLTDICVVPSKIRPIRRERKNK</sequence>
<name>A0A4R3K7R3_9FIRM</name>
<dbReference type="AlphaFoldDB" id="A0A4R3K7R3"/>
<evidence type="ECO:0000313" key="2">
    <source>
        <dbReference type="Proteomes" id="UP000295726"/>
    </source>
</evidence>
<dbReference type="EMBL" id="SLZZ01000010">
    <property type="protein sequence ID" value="TCS78885.1"/>
    <property type="molecule type" value="Genomic_DNA"/>
</dbReference>
<dbReference type="Proteomes" id="UP000295726">
    <property type="component" value="Unassembled WGS sequence"/>
</dbReference>
<protein>
    <submittedName>
        <fullName evidence="1">Uncharacterized protein</fullName>
    </submittedName>
</protein>
<keyword evidence="2" id="KW-1185">Reference proteome</keyword>